<accession>A0A1E3W769</accession>
<organism evidence="1 2">
    <name type="scientific">Methyloceanibacter methanicus</name>
    <dbReference type="NCBI Taxonomy" id="1774968"/>
    <lineage>
        <taxon>Bacteria</taxon>
        <taxon>Pseudomonadati</taxon>
        <taxon>Pseudomonadota</taxon>
        <taxon>Alphaproteobacteria</taxon>
        <taxon>Hyphomicrobiales</taxon>
        <taxon>Hyphomicrobiaceae</taxon>
        <taxon>Methyloceanibacter</taxon>
    </lineage>
</organism>
<sequence>MSHVLAARLTLGFVHGAGDVDDHRRDHFAVQGNAHLVQSEGLNGLIEQHLTALDGEAAVGHRGGDVAGRNRTVKLTGVTGLTDDDEALARQFPGYGLGLGLALQVARLELGTLVFETGAIGFGGAERLARGSRKFRA</sequence>
<evidence type="ECO:0000313" key="2">
    <source>
        <dbReference type="Proteomes" id="UP000094501"/>
    </source>
</evidence>
<name>A0A1E3W769_9HYPH</name>
<evidence type="ECO:0000313" key="1">
    <source>
        <dbReference type="EMBL" id="ODS00957.1"/>
    </source>
</evidence>
<comment type="caution">
    <text evidence="1">The sequence shown here is derived from an EMBL/GenBank/DDBJ whole genome shotgun (WGS) entry which is preliminary data.</text>
</comment>
<proteinExistence type="predicted"/>
<gene>
    <name evidence="1" type="ORF">AUC68_13635</name>
</gene>
<dbReference type="Proteomes" id="UP000094501">
    <property type="component" value="Unassembled WGS sequence"/>
</dbReference>
<dbReference type="EMBL" id="LPWG01000003">
    <property type="protein sequence ID" value="ODS00957.1"/>
    <property type="molecule type" value="Genomic_DNA"/>
</dbReference>
<protein>
    <submittedName>
        <fullName evidence="1">Uncharacterized protein</fullName>
    </submittedName>
</protein>
<reference evidence="1 2" key="1">
    <citation type="journal article" date="2016" name="Environ. Microbiol.">
        <title>New Methyloceanibacter diversity from North Sea sediments includes methanotroph containing solely the soluble methane monooxygenase.</title>
        <authorList>
            <person name="Vekeman B."/>
            <person name="Kerckhof F.M."/>
            <person name="Cremers G."/>
            <person name="de Vos P."/>
            <person name="Vandamme P."/>
            <person name="Boon N."/>
            <person name="Op den Camp H.J."/>
            <person name="Heylen K."/>
        </authorList>
    </citation>
    <scope>NUCLEOTIDE SEQUENCE [LARGE SCALE GENOMIC DNA]</scope>
    <source>
        <strain evidence="1 2">R-67174</strain>
    </source>
</reference>
<keyword evidence="2" id="KW-1185">Reference proteome</keyword>
<dbReference type="AlphaFoldDB" id="A0A1E3W769"/>